<accession>A0A9P4G6E1</accession>
<dbReference type="AlphaFoldDB" id="A0A9P4G6E1"/>
<keyword evidence="1" id="KW-0472">Membrane</keyword>
<keyword evidence="1" id="KW-1133">Transmembrane helix</keyword>
<feature type="transmembrane region" description="Helical" evidence="1">
    <location>
        <begin position="34"/>
        <end position="58"/>
    </location>
</feature>
<name>A0A9P4G6E1_9PLEO</name>
<feature type="non-terminal residue" evidence="2">
    <location>
        <position position="1"/>
    </location>
</feature>
<evidence type="ECO:0000313" key="3">
    <source>
        <dbReference type="Proteomes" id="UP000800039"/>
    </source>
</evidence>
<gene>
    <name evidence="2" type="ORF">K460DRAFT_297941</name>
</gene>
<evidence type="ECO:0000256" key="1">
    <source>
        <dbReference type="SAM" id="Phobius"/>
    </source>
</evidence>
<keyword evidence="3" id="KW-1185">Reference proteome</keyword>
<proteinExistence type="predicted"/>
<sequence length="66" mass="7279">EPKKQLLYPKKAAGAQITQSQHRKVVIINTNTGLFWKASLVLAAAVILALIAYIKIIVVKKLVIKI</sequence>
<keyword evidence="1" id="KW-0812">Transmembrane</keyword>
<evidence type="ECO:0000313" key="2">
    <source>
        <dbReference type="EMBL" id="KAF1839838.1"/>
    </source>
</evidence>
<organism evidence="2 3">
    <name type="scientific">Cucurbitaria berberidis CBS 394.84</name>
    <dbReference type="NCBI Taxonomy" id="1168544"/>
    <lineage>
        <taxon>Eukaryota</taxon>
        <taxon>Fungi</taxon>
        <taxon>Dikarya</taxon>
        <taxon>Ascomycota</taxon>
        <taxon>Pezizomycotina</taxon>
        <taxon>Dothideomycetes</taxon>
        <taxon>Pleosporomycetidae</taxon>
        <taxon>Pleosporales</taxon>
        <taxon>Pleosporineae</taxon>
        <taxon>Cucurbitariaceae</taxon>
        <taxon>Cucurbitaria</taxon>
    </lineage>
</organism>
<comment type="caution">
    <text evidence="2">The sequence shown here is derived from an EMBL/GenBank/DDBJ whole genome shotgun (WGS) entry which is preliminary data.</text>
</comment>
<reference evidence="2" key="1">
    <citation type="submission" date="2020-01" db="EMBL/GenBank/DDBJ databases">
        <authorList>
            <consortium name="DOE Joint Genome Institute"/>
            <person name="Haridas S."/>
            <person name="Albert R."/>
            <person name="Binder M."/>
            <person name="Bloem J."/>
            <person name="Labutti K."/>
            <person name="Salamov A."/>
            <person name="Andreopoulos B."/>
            <person name="Baker S.E."/>
            <person name="Barry K."/>
            <person name="Bills G."/>
            <person name="Bluhm B.H."/>
            <person name="Cannon C."/>
            <person name="Castanera R."/>
            <person name="Culley D.E."/>
            <person name="Daum C."/>
            <person name="Ezra D."/>
            <person name="Gonzalez J.B."/>
            <person name="Henrissat B."/>
            <person name="Kuo A."/>
            <person name="Liang C."/>
            <person name="Lipzen A."/>
            <person name="Lutzoni F."/>
            <person name="Magnuson J."/>
            <person name="Mondo S."/>
            <person name="Nolan M."/>
            <person name="Ohm R."/>
            <person name="Pangilinan J."/>
            <person name="Park H.-J."/>
            <person name="Ramirez L."/>
            <person name="Alfaro M."/>
            <person name="Sun H."/>
            <person name="Tritt A."/>
            <person name="Yoshinaga Y."/>
            <person name="Zwiers L.-H."/>
            <person name="Turgeon B.G."/>
            <person name="Goodwin S.B."/>
            <person name="Spatafora J.W."/>
            <person name="Crous P.W."/>
            <person name="Grigoriev I.V."/>
        </authorList>
    </citation>
    <scope>NUCLEOTIDE SEQUENCE</scope>
    <source>
        <strain evidence="2">CBS 394.84</strain>
    </source>
</reference>
<protein>
    <submittedName>
        <fullName evidence="2">Uncharacterized protein</fullName>
    </submittedName>
</protein>
<dbReference type="Proteomes" id="UP000800039">
    <property type="component" value="Unassembled WGS sequence"/>
</dbReference>
<dbReference type="EMBL" id="ML976626">
    <property type="protein sequence ID" value="KAF1839838.1"/>
    <property type="molecule type" value="Genomic_DNA"/>
</dbReference>